<proteinExistence type="predicted"/>
<feature type="transmembrane region" description="Helical" evidence="8">
    <location>
        <begin position="213"/>
        <end position="231"/>
    </location>
</feature>
<evidence type="ECO:0000256" key="6">
    <source>
        <dbReference type="ARBA" id="ARBA00022989"/>
    </source>
</evidence>
<organism evidence="11 12">
    <name type="scientific">Klenkia soli</name>
    <dbReference type="NCBI Taxonomy" id="1052260"/>
    <lineage>
        <taxon>Bacteria</taxon>
        <taxon>Bacillati</taxon>
        <taxon>Actinomycetota</taxon>
        <taxon>Actinomycetes</taxon>
        <taxon>Geodermatophilales</taxon>
        <taxon>Geodermatophilaceae</taxon>
        <taxon>Klenkia</taxon>
    </lineage>
</organism>
<feature type="transmembrane region" description="Helical" evidence="8">
    <location>
        <begin position="286"/>
        <end position="303"/>
    </location>
</feature>
<reference evidence="12" key="1">
    <citation type="submission" date="2016-10" db="EMBL/GenBank/DDBJ databases">
        <authorList>
            <person name="Varghese N."/>
            <person name="Submissions S."/>
        </authorList>
    </citation>
    <scope>NUCLEOTIDE SEQUENCE [LARGE SCALE GENOMIC DNA]</scope>
    <source>
        <strain evidence="12">DSM 45843</strain>
    </source>
</reference>
<dbReference type="Pfam" id="PF24878">
    <property type="entry name" value="YkcB_C"/>
    <property type="match status" value="1"/>
</dbReference>
<keyword evidence="4 11" id="KW-0808">Transferase</keyword>
<feature type="transmembrane region" description="Helical" evidence="8">
    <location>
        <begin position="398"/>
        <end position="417"/>
    </location>
</feature>
<keyword evidence="3" id="KW-0328">Glycosyltransferase</keyword>
<feature type="transmembrane region" description="Helical" evidence="8">
    <location>
        <begin position="346"/>
        <end position="364"/>
    </location>
</feature>
<feature type="domain" description="Putative mannosyltransferase YkcA/B-like C-terminal" evidence="10">
    <location>
        <begin position="488"/>
        <end position="569"/>
    </location>
</feature>
<dbReference type="GO" id="GO:0016763">
    <property type="term" value="F:pentosyltransferase activity"/>
    <property type="evidence" value="ECO:0007669"/>
    <property type="project" value="TreeGrafter"/>
</dbReference>
<dbReference type="Proteomes" id="UP000199088">
    <property type="component" value="Unassembled WGS sequence"/>
</dbReference>
<evidence type="ECO:0000313" key="11">
    <source>
        <dbReference type="EMBL" id="SDO33509.1"/>
    </source>
</evidence>
<feature type="transmembrane region" description="Helical" evidence="8">
    <location>
        <begin position="371"/>
        <end position="392"/>
    </location>
</feature>
<evidence type="ECO:0000256" key="5">
    <source>
        <dbReference type="ARBA" id="ARBA00022692"/>
    </source>
</evidence>
<feature type="domain" description="Glycosyltransferase RgtA/B/C/D-like" evidence="9">
    <location>
        <begin position="66"/>
        <end position="223"/>
    </location>
</feature>
<keyword evidence="7 8" id="KW-0472">Membrane</keyword>
<evidence type="ECO:0000313" key="12">
    <source>
        <dbReference type="Proteomes" id="UP000199088"/>
    </source>
</evidence>
<feature type="transmembrane region" description="Helical" evidence="8">
    <location>
        <begin position="115"/>
        <end position="135"/>
    </location>
</feature>
<evidence type="ECO:0000256" key="4">
    <source>
        <dbReference type="ARBA" id="ARBA00022679"/>
    </source>
</evidence>
<protein>
    <submittedName>
        <fullName evidence="11">4-amino-4-deoxy-L-arabinose transferase</fullName>
    </submittedName>
</protein>
<keyword evidence="6 8" id="KW-1133">Transmembrane helix</keyword>
<dbReference type="PANTHER" id="PTHR33908:SF3">
    <property type="entry name" value="UNDECAPRENYL PHOSPHATE-ALPHA-4-AMINO-4-DEOXY-L-ARABINOSE ARABINOSYL TRANSFERASE"/>
    <property type="match status" value="1"/>
</dbReference>
<keyword evidence="5 8" id="KW-0812">Transmembrane</keyword>
<evidence type="ECO:0000256" key="3">
    <source>
        <dbReference type="ARBA" id="ARBA00022676"/>
    </source>
</evidence>
<dbReference type="GO" id="GO:0010041">
    <property type="term" value="P:response to iron(III) ion"/>
    <property type="evidence" value="ECO:0007669"/>
    <property type="project" value="TreeGrafter"/>
</dbReference>
<feature type="transmembrane region" description="Helical" evidence="8">
    <location>
        <begin position="187"/>
        <end position="206"/>
    </location>
</feature>
<dbReference type="InterPro" id="IPR050297">
    <property type="entry name" value="LipidA_mod_glycosyltrf_83"/>
</dbReference>
<accession>A0A1H0IPX1</accession>
<feature type="transmembrane region" description="Helical" evidence="8">
    <location>
        <begin position="165"/>
        <end position="181"/>
    </location>
</feature>
<comment type="subcellular location">
    <subcellularLocation>
        <location evidence="1">Cell membrane</location>
        <topology evidence="1">Multi-pass membrane protein</topology>
    </subcellularLocation>
</comment>
<gene>
    <name evidence="11" type="ORF">SAMN05660199_01737</name>
</gene>
<evidence type="ECO:0000259" key="9">
    <source>
        <dbReference type="Pfam" id="PF13231"/>
    </source>
</evidence>
<dbReference type="PANTHER" id="PTHR33908">
    <property type="entry name" value="MANNOSYLTRANSFERASE YKCB-RELATED"/>
    <property type="match status" value="1"/>
</dbReference>
<evidence type="ECO:0000256" key="1">
    <source>
        <dbReference type="ARBA" id="ARBA00004651"/>
    </source>
</evidence>
<evidence type="ECO:0000256" key="2">
    <source>
        <dbReference type="ARBA" id="ARBA00022475"/>
    </source>
</evidence>
<dbReference type="STRING" id="1052260.SAMN05660199_01737"/>
<feature type="transmembrane region" description="Helical" evidence="8">
    <location>
        <begin position="141"/>
        <end position="158"/>
    </location>
</feature>
<feature type="transmembrane region" description="Helical" evidence="8">
    <location>
        <begin position="315"/>
        <end position="334"/>
    </location>
</feature>
<keyword evidence="12" id="KW-1185">Reference proteome</keyword>
<evidence type="ECO:0000259" key="10">
    <source>
        <dbReference type="Pfam" id="PF24878"/>
    </source>
</evidence>
<feature type="transmembrane region" description="Helical" evidence="8">
    <location>
        <begin position="90"/>
        <end position="108"/>
    </location>
</feature>
<dbReference type="Pfam" id="PF13231">
    <property type="entry name" value="PMT_2"/>
    <property type="match status" value="1"/>
</dbReference>
<keyword evidence="2" id="KW-1003">Cell membrane</keyword>
<evidence type="ECO:0000256" key="8">
    <source>
        <dbReference type="SAM" id="Phobius"/>
    </source>
</evidence>
<dbReference type="InterPro" id="IPR038731">
    <property type="entry name" value="RgtA/B/C-like"/>
</dbReference>
<dbReference type="GO" id="GO:0005886">
    <property type="term" value="C:plasma membrane"/>
    <property type="evidence" value="ECO:0007669"/>
    <property type="project" value="UniProtKB-SubCell"/>
</dbReference>
<dbReference type="EMBL" id="FNIR01000005">
    <property type="protein sequence ID" value="SDO33509.1"/>
    <property type="molecule type" value="Genomic_DNA"/>
</dbReference>
<feature type="transmembrane region" description="Helical" evidence="8">
    <location>
        <begin position="429"/>
        <end position="449"/>
    </location>
</feature>
<dbReference type="GO" id="GO:0009103">
    <property type="term" value="P:lipopolysaccharide biosynthetic process"/>
    <property type="evidence" value="ECO:0007669"/>
    <property type="project" value="UniProtKB-ARBA"/>
</dbReference>
<name>A0A1H0IPX1_9ACTN</name>
<dbReference type="OrthoDB" id="5241882at2"/>
<dbReference type="AlphaFoldDB" id="A0A1H0IPX1"/>
<dbReference type="InterPro" id="IPR056785">
    <property type="entry name" value="YkcA/B-like_C"/>
</dbReference>
<evidence type="ECO:0000256" key="7">
    <source>
        <dbReference type="ARBA" id="ARBA00023136"/>
    </source>
</evidence>
<sequence>MAGMSSARVRLALTAQLLLAAALYTVGAARSGWGNAYYAAAAQAGSVSWHAFWFGALDPAGGITVDKPPASLWLMGASVRLFGLSPQAVLWPQAVCGVGAVWVLYLTVRRHAGAAAGLLASGILALTPVVTLMARYDNPDALMTLLLVGAAYATTRAVDRDRGGLAWVVVAGGLVGTAFLTKQIQALLVLPALVAVLMWAGPGSVVRRLGRAVAGGAAVVVAAGWWVLLVLSTPVSQRPFIGGTSTSSIWELTVGYNGLGRLNGSGANGTHAASYGRLFGGSADEAGWLLPAALLLLVAAAVVTRHDPRRDPRRAGLLLWGGWLLVVGVVLSSLRGIYHSYYTVELAPAVAAVVAIGGSAVWAARGQVRWANGVLMAVVAGTGVWACALLFVQPAWTVLAVPVVACASVVGVVALALDGRGGFGTATRRLAATAGLVAALAAPATWSVATAASVHQGANVQAGPGVTELGTEAGIVPGTRVPVAVADLVAAGAAGHEWAAVMTGRYAAQVQLASGAPVRMLGGFTGTDPDPSLAAFQDLVAAGRVHYLLVEASSLRSRPDTTAGQITAWAVRGFPQRQYQGWLVVDLTAASLAVAGS</sequence>